<feature type="compositionally biased region" description="Polar residues" evidence="1">
    <location>
        <begin position="8"/>
        <end position="30"/>
    </location>
</feature>
<protein>
    <submittedName>
        <fullName evidence="2">Uncharacterized protein</fullName>
    </submittedName>
</protein>
<reference evidence="2" key="2">
    <citation type="submission" date="2023-03" db="EMBL/GenBank/DDBJ databases">
        <authorList>
            <person name="Inwood S.N."/>
            <person name="Skelly J.G."/>
            <person name="Guhlin J."/>
            <person name="Harrop T.W.R."/>
            <person name="Goldson S.G."/>
            <person name="Dearden P.K."/>
        </authorList>
    </citation>
    <scope>NUCLEOTIDE SEQUENCE</scope>
    <source>
        <strain evidence="2">Lincoln</strain>
        <tissue evidence="2">Whole body</tissue>
    </source>
</reference>
<keyword evidence="3" id="KW-1185">Reference proteome</keyword>
<sequence length="84" mass="9592">HIMEPRIVQNSQPVHSMKNQPDSHGNSHSTMRVQRKNGISYVIVCDNNGGTSLSRAYVQLSQEHSQHQQTTQHIKHMNLNHIIT</sequence>
<dbReference type="AlphaFoldDB" id="A0AA39KQ11"/>
<evidence type="ECO:0000313" key="3">
    <source>
        <dbReference type="Proteomes" id="UP001168972"/>
    </source>
</evidence>
<organism evidence="2 3">
    <name type="scientific">Microctonus hyperodae</name>
    <name type="common">Parasitoid wasp</name>
    <dbReference type="NCBI Taxonomy" id="165561"/>
    <lineage>
        <taxon>Eukaryota</taxon>
        <taxon>Metazoa</taxon>
        <taxon>Ecdysozoa</taxon>
        <taxon>Arthropoda</taxon>
        <taxon>Hexapoda</taxon>
        <taxon>Insecta</taxon>
        <taxon>Pterygota</taxon>
        <taxon>Neoptera</taxon>
        <taxon>Endopterygota</taxon>
        <taxon>Hymenoptera</taxon>
        <taxon>Apocrita</taxon>
        <taxon>Ichneumonoidea</taxon>
        <taxon>Braconidae</taxon>
        <taxon>Euphorinae</taxon>
        <taxon>Microctonus</taxon>
    </lineage>
</organism>
<proteinExistence type="predicted"/>
<gene>
    <name evidence="2" type="ORF">PV327_011642</name>
</gene>
<dbReference type="Proteomes" id="UP001168972">
    <property type="component" value="Unassembled WGS sequence"/>
</dbReference>
<name>A0AA39KQ11_MICHY</name>
<accession>A0AA39KQ11</accession>
<comment type="caution">
    <text evidence="2">The sequence shown here is derived from an EMBL/GenBank/DDBJ whole genome shotgun (WGS) entry which is preliminary data.</text>
</comment>
<feature type="non-terminal residue" evidence="2">
    <location>
        <position position="1"/>
    </location>
</feature>
<dbReference type="EMBL" id="JAQQBR010001385">
    <property type="protein sequence ID" value="KAK0169331.1"/>
    <property type="molecule type" value="Genomic_DNA"/>
</dbReference>
<feature type="region of interest" description="Disordered" evidence="1">
    <location>
        <begin position="1"/>
        <end position="30"/>
    </location>
</feature>
<evidence type="ECO:0000256" key="1">
    <source>
        <dbReference type="SAM" id="MobiDB-lite"/>
    </source>
</evidence>
<evidence type="ECO:0000313" key="2">
    <source>
        <dbReference type="EMBL" id="KAK0169331.1"/>
    </source>
</evidence>
<reference evidence="2" key="1">
    <citation type="journal article" date="2023" name="bioRxiv">
        <title>Scaffold-level genome assemblies of two parasitoid biocontrol wasps reveal the parthenogenesis mechanism and an associated novel virus.</title>
        <authorList>
            <person name="Inwood S."/>
            <person name="Skelly J."/>
            <person name="Guhlin J."/>
            <person name="Harrop T."/>
            <person name="Goldson S."/>
            <person name="Dearden P."/>
        </authorList>
    </citation>
    <scope>NUCLEOTIDE SEQUENCE</scope>
    <source>
        <strain evidence="2">Lincoln</strain>
        <tissue evidence="2">Whole body</tissue>
    </source>
</reference>